<feature type="domain" description="Carrier" evidence="7">
    <location>
        <begin position="3484"/>
        <end position="3560"/>
    </location>
</feature>
<dbReference type="CDD" id="cd19542">
    <property type="entry name" value="CT_NRPS-like"/>
    <property type="match status" value="4"/>
</dbReference>
<feature type="compositionally biased region" description="Basic and acidic residues" evidence="6">
    <location>
        <begin position="7896"/>
        <end position="7912"/>
    </location>
</feature>
<dbReference type="Gene3D" id="3.30.559.30">
    <property type="entry name" value="Nonribosomal peptide synthetase, condensation domain"/>
    <property type="match status" value="10"/>
</dbReference>
<dbReference type="InterPro" id="IPR045851">
    <property type="entry name" value="AMP-bd_C_sf"/>
</dbReference>
<accession>A0AAN6QHF2</accession>
<dbReference type="InterPro" id="IPR000873">
    <property type="entry name" value="AMP-dep_synth/lig_dom"/>
</dbReference>
<dbReference type="InterPro" id="IPR036736">
    <property type="entry name" value="ACP-like_sf"/>
</dbReference>
<gene>
    <name evidence="8" type="ORF">N656DRAFT_758222</name>
</gene>
<dbReference type="PROSITE" id="PS00455">
    <property type="entry name" value="AMP_BINDING"/>
    <property type="match status" value="5"/>
</dbReference>
<dbReference type="FunFam" id="3.30.559.30:FF:000003">
    <property type="entry name" value="Nonribosomal peptide synthase SidD"/>
    <property type="match status" value="2"/>
</dbReference>
<dbReference type="CDD" id="cd05918">
    <property type="entry name" value="A_NRPS_SidN3_like"/>
    <property type="match status" value="5"/>
</dbReference>
<dbReference type="GO" id="GO:0031177">
    <property type="term" value="F:phosphopantetheine binding"/>
    <property type="evidence" value="ECO:0007669"/>
    <property type="project" value="InterPro"/>
</dbReference>
<dbReference type="FunFam" id="3.40.50.12780:FF:000014">
    <property type="entry name" value="Nonribosomal peptide synthetase 1"/>
    <property type="match status" value="4"/>
</dbReference>
<dbReference type="Gene3D" id="3.40.50.980">
    <property type="match status" value="2"/>
</dbReference>
<keyword evidence="3" id="KW-0597">Phosphoprotein</keyword>
<name>A0AAN6QHF2_9PEZI</name>
<dbReference type="Gene3D" id="3.30.559.10">
    <property type="entry name" value="Chloramphenicol acetyltransferase-like domain"/>
    <property type="match status" value="9"/>
</dbReference>
<comment type="similarity">
    <text evidence="5">Belongs to the NRP synthetase family.</text>
</comment>
<reference evidence="8" key="1">
    <citation type="journal article" date="2023" name="Mol. Phylogenet. Evol.">
        <title>Genome-scale phylogeny and comparative genomics of the fungal order Sordariales.</title>
        <authorList>
            <person name="Hensen N."/>
            <person name="Bonometti L."/>
            <person name="Westerberg I."/>
            <person name="Brannstrom I.O."/>
            <person name="Guillou S."/>
            <person name="Cros-Aarteil S."/>
            <person name="Calhoun S."/>
            <person name="Haridas S."/>
            <person name="Kuo A."/>
            <person name="Mondo S."/>
            <person name="Pangilinan J."/>
            <person name="Riley R."/>
            <person name="LaButti K."/>
            <person name="Andreopoulos B."/>
            <person name="Lipzen A."/>
            <person name="Chen C."/>
            <person name="Yan M."/>
            <person name="Daum C."/>
            <person name="Ng V."/>
            <person name="Clum A."/>
            <person name="Steindorff A."/>
            <person name="Ohm R.A."/>
            <person name="Martin F."/>
            <person name="Silar P."/>
            <person name="Natvig D.O."/>
            <person name="Lalanne C."/>
            <person name="Gautier V."/>
            <person name="Ament-Velasquez S.L."/>
            <person name="Kruys A."/>
            <person name="Hutchinson M.I."/>
            <person name="Powell A.J."/>
            <person name="Barry K."/>
            <person name="Miller A.N."/>
            <person name="Grigoriev I.V."/>
            <person name="Debuchy R."/>
            <person name="Gladieux P."/>
            <person name="Hiltunen Thoren M."/>
            <person name="Johannesson H."/>
        </authorList>
    </citation>
    <scope>NUCLEOTIDE SEQUENCE</scope>
    <source>
        <strain evidence="8">CBS 508.74</strain>
    </source>
</reference>
<dbReference type="InterPro" id="IPR010071">
    <property type="entry name" value="AA_adenyl_dom"/>
</dbReference>
<dbReference type="SUPFAM" id="SSF47336">
    <property type="entry name" value="ACP-like"/>
    <property type="match status" value="6"/>
</dbReference>
<dbReference type="Pfam" id="PF00501">
    <property type="entry name" value="AMP-binding"/>
    <property type="match status" value="5"/>
</dbReference>
<dbReference type="RefSeq" id="XP_064667733.1">
    <property type="nucleotide sequence ID" value="XM_064813175.1"/>
</dbReference>
<feature type="region of interest" description="Disordered" evidence="6">
    <location>
        <begin position="7896"/>
        <end position="7931"/>
    </location>
</feature>
<dbReference type="Pfam" id="PF00668">
    <property type="entry name" value="Condensation"/>
    <property type="match status" value="9"/>
</dbReference>
<dbReference type="FunFam" id="3.30.559.30:FF:000002">
    <property type="entry name" value="Nonribosomal peptide synthase Pes1"/>
    <property type="match status" value="3"/>
</dbReference>
<dbReference type="InterPro" id="IPR020806">
    <property type="entry name" value="PKS_PP-bd"/>
</dbReference>
<feature type="domain" description="Carrier" evidence="7">
    <location>
        <begin position="5061"/>
        <end position="5137"/>
    </location>
</feature>
<evidence type="ECO:0000256" key="1">
    <source>
        <dbReference type="ARBA" id="ARBA00005179"/>
    </source>
</evidence>
<protein>
    <recommendedName>
        <fullName evidence="7">Carrier domain-containing protein</fullName>
    </recommendedName>
</protein>
<dbReference type="InterPro" id="IPR001242">
    <property type="entry name" value="Condensation_dom"/>
</dbReference>
<dbReference type="SMART" id="SM00823">
    <property type="entry name" value="PKS_PP"/>
    <property type="match status" value="6"/>
</dbReference>
<evidence type="ECO:0000256" key="2">
    <source>
        <dbReference type="ARBA" id="ARBA00022450"/>
    </source>
</evidence>
<keyword evidence="2" id="KW-0596">Phosphopantetheine</keyword>
<sequence length="7967" mass="870701">MHCIETTRFPRFGRAPTDGVTPRRQLASVRVTVEEPELADRLLSLSKSDANGLDTILQAAWALLLRCYTGQDHVSFGIQRVDTVDNADVVVAQFLLNESLAISEISGAATIHAKTGTAAVTSDGDASAPVANTAIVLWGFTPRSTSSLDTISNFNQQIRLLAKRGHEGTSLGLFVEWNTNIVGVPAGQGKLVASTLAKAILTLLASPPETKLGELDLTSRANREQVCAWNDAVAIDTVDRCVHHVIADRVDDHPELEAVCAWDGSLTYRELDALATSLVTRLVQLGVGPEVMVPICFNKSKWTVVSMLAVLKAGGAFVPLDPSHPVERLRDLCQSVNAHLVLCSRHLTTVVDGVVDAVLPVDDETLAEQVDLSVSPPTSVSSTNPAYVIFTSGSTGKPKGTVIEHRAFCSSARAHGPALRIDGSCRVLQFAAHTFDASLVEILTPLMFGGCVCIPDETERLNDLAGAINRLGVNHAVLTPSFVGFLSPSAVPGLRRLVLAGEAMAPSHVATWSHINLVNGYGPAESSVAAVVNSHVGPDTEATDIGMPCGVRCWLVDPADHNRLVPVGCVGELLLEGPSLARGYLNDPAKTEESFIFDPAWADATGAAGRRRFYKTGDLARYNFGTGSLSYVGRKDTQIKLHGQRIELGEIEHHLAVDASVKHAMILLPKLGPLEKRLVAVLSLDELTEPMQPAATAGSNGLRLCDNISVTEPFLQEIRARLTARLPAYMVPSVWLCVDAIPMLPSRKMDRKSVTTWVESVISQEECQRILMGHNSGDAKTSVKDNEEIQPLTETEATLRDIWSLVLNLPAVQISLDDRSFLSLGGDSISAMACASRAKKAQLGLTVQEVLRAKSLRQLAAGAKKLKASNEGRSAGEEETELLNVPFALSPIQQLHFQVRGEAEGDEHFNQSFCLRLGRHVDATLIRDAIETIVKRHAMLRARFERSPEDGQWRQFITPDVGRSYRFRAHSVRSAHLVDAGIADAQGCLSVRRGPIFAAELFAVEDSGQEIVFMTAHHLVIDLVSWRVILEEMEELLEKQHLAPHPSLSFRSWTVLQKEHCINAPVDHSPPFPPTQFEYWGMQAQPNLYGDVICHGFSLDPTTTNTLLSSACQNSFRTEPVDLLLAALLQSFATTFSDRSPPAIFNEGHGREPPSPETTDISRTVGWFTTLFPITASFGTSTPEFTDTLIQTKDLRRRAPGNGRQFFASQFYHPSSNSNHRRADMRRMEVTFNFLGRYQQLERPGALFAPAALLAGEAHSGNGTADFGRAAPRFALVEISAVVVKDVLRFAFAWNRHMLRQDELRRWVDLCSAVLRDAARILPGVKPRFTAGDLTLLPGLKGEELVKFEREKLKPLTGDSAWEKVEDVYPASPIQEGLLMSRTKDGSFYAVRRVFKVALRGDGGEVDVRRLVQAWEGVVMHHALLRTVFVDAISEARAGSHDQLVLKRVDMESLIAVYECRGGEDDMRKMVDRMESMQYSADKPQHRLSIFHSIRARSVCCVLEMSHAIMDGASMDILLRDLARSYAGSIGNTPKPLFSPFMASLQQRNAEADIGFWTSYLTGIEPCHFPVLNDGINLPESTRELRSLRVSVPNLAALQSFCDAKGFTLPNAFHAAWGLTLACYTASDDVCFGYLVSGRDAALVEGSEDAIGPFINMVTQRVKLRGEKDDENALSLLRVLEATQRDQLDSMPHAQASLAEVQHALKMPGGMALFNTCISYRRRLLSQQSATTEALECTDLEAIHDPTEYPISLNIETSDDGEDGATTAAIDIDYWTDAVCAGQAEHVAATFVHALTNIAEHAEIPLSQLDIVHESSKSAIWAWNASLPPTTADCIHHMIAKQVSLRAQSQAVRGWDADFSYAELDRLSSSLAAHLVSLGVAPEVFVPVCFDKSAWTVVSMLAVLKAGGGVVPLNATHPADALEGKVVDAGAHVVVASETRAAIFEAMVPYVVAVGPRLMAQLQPEPEQDSATVSPSDPAFVMFTSGSTGKPKGVVLCHQALVSSALAHGAALGLGPHTRFLQFAAHTFDNSLEEMFTTLIHGGCVCVPSEADRLGDLPGAIDRLDANFMDLTPTVAALLRPNDVPKIRGLAVGGEALTQEVLDIWGGAIPLHNQYGPSECSINATHRLHSDARGDVANIGTSVGSVSWVVDPRDHDRLVPVGCVGELLIEGPILARGYLGRPAETAKAFIEMPKWAVLDPRHDERGARRMYKTGDLVRYNSDGSLVYLCRKDTQVKLHGQRIELGEIEHHVKAFLPEGAQSSVELVTLGHSQQKMLAVFFCLSANPATTKVEILPMSADFQDLAHSIAGALSVKLAAYMVPNVFFPVSQMPLTSSGKLDRRRLRTAAQALSNDGVLAYRLGARTANGRLPKTAMEKELQALWASVLKVEPASIGAEDSFFRHGGDSVGAMRLVAAARQRGIVLAVATIFQTPKLADMAATITATSSERPSGQGANVQPIPGPAEPFSLVKLDKTVTVQRVRDHVAHICRVGVESVEDIYPCTPLQAGMVAASQRQPGAYVAVNSYRLPYRTDIDLFKKAWQDVVDSEAILRTRVVFIEGMGFLQVVVRGAIDWLTAPSHNDLPKTYSHLPMQDGGELSRYALIQAPHEGQQTTFVWAAHHALYDGWSLPTLLSRVEARYSRPQAPIPPVPHYSRFVEYLCNTDLSASDAFWRSKLSGPAPRHFPSLPHPGYRVQAASQLHRCVRFAKPKGSDLTTASFLRAGWALVLAIYASSDDVVFGEVLSGRDVPVAGVEDLIGPTLASVPRRIRIDRNGTVQRVLTDVQAQLNDVIPHQFAGLQRIKSLGPEAAVACEFQNLLAIDMTEDMPQEGLWEELASGGNKQGADFFNYPLNVTCALKGEGEIDVCAYFDHAVVPQWQVVRMLAQFETVLQRVSDVRRQNDKVGDVDLLSQDDKALVRELNRVPGPVVERRVQDVIADQMASRGASEEAVVGWDATLSNAELDTLSTALACELACNGMNRGKLVPFCFEKSAFAVVAMLAVLKAGAAFVPLDPAHPVSRLKEIVGDCEASVIVCSPRYSGLCSELVDVVLPVDGNSLRTIVDAQRSSTDVTEATEICSPTDPAYVIFTSGTTGRPKGTIISHLAICSGAAAHGPPMLMNPPFRCLQFASYTFDASLFEILTTLMRGGTVCVPCEEDRTNGNLAAAMERMRVDLSLLTPSVAQTLQPADVPHLKTLILGGEAMAQGHLDTWADKVNLVNAYGPSECAIVATVNSNMKRSSNPVNLGRGIGRCWIVDPNNHDRLAPVGSAGELLIEGPTMSSGYLRNEAKTREVFIENPQWALDEALRYPDMPQTAPRRMYKTGDLVRICDDISGEMVYLGRKDSSQAKLNGQRLELDEVAHHLGADDAIRHALVLFPKSGPCAKRLVAVLALQGFSASINTGAEFELVTSKAVSLLVDQVEERLRSKVPAYMVPSTWIVLSRIPLLPSGKLDRRGVADFVDKMSEDMFDKVTGNDAERETEESALTQNISLDATLRTIWSEVLNISPERIGRHVSFLHLGGDSITAMQVMARCRTQGIKVAVQDIINSKSVHDLALRAGVPMQQQPAAFPGEDHYEFDLTPIQQLYFQLLGENGRVAGPDPDTMRFNQSVLLRLNGEKIDPQEIGRAVHTLVQTHSMLRSRFRRDGTGSWRQRITSDISGSYRFKAHAVGNLKRVEKRIQTSQKALDIQKGPLLAADCFTVGGDAKKELFIFITIHHLVIDVVSWGILLQDLEDFFSSGSIKPVTSLSFQMWSRKQAEHAQAEQNGPRLLPHHEFSDVDLEYWGMGDKCNAYGDVVTTNVELDSETTSMLLGPECHKPLQTEPLDVLLAALLLSYRNASVGRRGNPTIYNEGHGREVWDDAMDLSRTVGWFTTLYPVHLPNESSSDNDIINAVRWVKDYRRRLAGKGRPYFAYSLLTSQGRDEYGHQWPVEVAFNYLGQMQQLSRTDTFLSSIDGIGQTLNSPSDIGKDAPRFALIDVSALVEDGKMKLSFTYNSHMKHQDSLAKWAQQCKSLLRDATDRLTRLAPWKTLSEFPLLSLSYYGLDNLRQNFEDIGLRLDQVEDIYPCSPTQRGLLLSQMREPDKYAYRAVFQIMLADEKRVDPDRLCNAWQGVIRRHATLRTVFVDTVGDEGLMDQVVLREALGRTIMLQSSDESGALTALGNLQGIDYREKKPPHRLALCTTADGSVFCQLEISHAICDGSSLPILLDDLSRYYRGTTNEPLPVYKEYMAFIQAQPRNESIAYWKRYLDGAEPCLFPALIDGKVNTERSLGSQTIQLDHLTEMNQYCANAGITLSTLLQFAWALVLHTYTGSEDVLFGYLASGRDVPVPHIEQAVGAFINMLVCRLHISADIEVEDAIDTMQNNFAEAMAHQTCSLAEMQHALQLPAAGALFNTAFTYQKRSGPGQNRDSISSALEYRVINAEDPSEYAVAVNVEATEGSVEVQFGYWRNIVSDEQMENVASAFQQAVSDLVANCGQDDRTVGEVDLVGSTGIQRIFAWNDYEIPRVEQCVHDVIAQHASQLPTSPAVCGWDASFTYAELDGVATAVARRLVDEFGVGPEAFVPLCFEKSAWTVVAQLAVLKAGGAFVGLDPEHPETRLRELIGDVGAKVVLCSAKYEPKLVRIAPKTAVVDANTVAVLRSGTLDAMEITVATPVKPSNAAYIIFTSGTTGKPKGTIIEHASFCTGALAHAKAMFMRSDSRVLQFASYTFDASIMETLSCLLVGGCVCVPSDEDRMNDLAAVIRSMRVTWTLLTPSVASTVKPDSVPCLRTLVTGGEAMAAGHVGRWGTKCALVNAYGPTECSVVATTSTKVDEAHRVRNEDSSNIGTAVGGRVWVVDPSNPDRLVPPGAVGELVVEGRLVARGYLNNPEQTVKAFIQTPPQWTGHPAFPASMWRRHERMYRTGDLVRYNSDGSVSYVARKDTQIKLNGRRIELGEIEFHCLQGLPEDAQVAVEVVVPPTARSAAKALAVFFSLPATSATGFSLLPMDESLNEAAHTLEKHVSGQLPAYMVPSLFVPVSAMPWTSAGKLDRRRLRQAVEQASKDYVAQYKITGAAKKVVKRPAPASQMETKLRGLWEAILGLPEGSVGPESNFFRIGGDSLTAMRLVGAARAHRIMLSVLDVFEHPVLTEMAQACGGMEAASVAPTEKEPESGPFSLVKSLKPQLDALLQEVSAQCLIPRQDIQDMYPCSPLQEGLVALANKQAGAYVAISTLKLPKDAELTRFKSAWQRVVDDTDMLRTRIVHTSTAGFLQVVVAPGPIDWHAEPSLEEATIKGKALGSQNGGVLTRFAFVRSEQGPTYFVLAIHHALYDGWSLPRIARRVQDIYEDVSSLEKIHARTNAPYANFIRYLAGQNVKASERFWTDALSGSSSVTHFPESSTIANRNMKPTFGVETIRVQVNRNTFTADITLPTLVRAAWAITLAAYTGTDDIVFGETLAGRNIDLAGVEDIAGPTFTTVPVRVQPSRHLRLPEFLREMHKLASRLAPHQHLGLQHIRRLNQDCEAACNFQNILTIQAASPSLRRQRDDDWDFQGGSSMESFFTHSLVLECNVTDATIEATFHHDENVLSSWHARRLAKQLEAILSQMVAMSRNANTTLAEIHVLSSEDQALIADWNRFNGEFEVEVNACIHDLFTDQASRHPERAAISAWDAELTYGEVREYASRLAVQLSQLNVRPGSLIPVCLTRSAWSLVTLLGVLMAGGAFVPFDPAHPLGRQKDMLASLNPSLIVCSPEYTARFASITSVPCFPVDGNTIRGLPLYHPTVSLAKSTPQSTAYVLFTSGSTGTPKGVVATHLAFCSSSRGFAAATNLTPSSRAFHFASLTFDVALMETLTPLMLGACVCVPSEHERLHDLGGAMARLSATWAFLTPSVANLVEPYAPGIKLKTLVCGGEAMLAETVARWAGTGVELRNGYGPTEACVLAVVNPAVVSQADRAVIGRATSAARAWIVEPREDKNSPWLAPVGAVGELVISGPLLAEGYLGDKEKTSKVFVESPAWGRGLVGSPGPRRIYRTGDLVRYRPDGAIEFIGRKDGQVKVNGQRIELGEIESCLSADRRVRLALVVQPKTGPCQKQLVGIVTLNGESAGDVGGNNNCTPVDGPAERMAHVREDLVEVRGQVADKVPHYMVPSVWIVLEGIPVGVSGKLDRQRVARWVENIDATTLERIADSLGLSEEASQDVQLIPQAQTLREIWAKELHLPVDRVKTNQPFLTLGGDSIRAMGVVSRARNAKLTVSLQDVLRSKSVVHLAQLAKVASSSATAEAHLGAETEEPFTLSPIQTMYMKLAVKHDGDARFNQSFALKAPRAVGVDAIRNAVDSIVQRHSMLRARFVKGLDGTWLQRTIKMRPSVYSFLAHRPASPEEITMVSKAAQTSLDIEHGPVFRVDVVDLPVQDQKAIHMVAHHLVVDIVSWRIIVQDLTQILETGILPVEPPLFFRAWCALQSEHNKSIDAKALLPFEETPSDLSYWGVDQPLTYGTTATESFTLDENMTKLALGDCHRAFRSEPLDVFLAALAHAFAKTFPDRATPTLHTESHGREAPDGSSIDLSGTVGWFTTICPLQVPIHSNDALDAVKRAKDLRRSIPGNGRPYFAHKWLGRTADAILSPMEVLFNYLGGGVSSSDAEGLDVLRETADVGTEATRMALFEISAVVIDNQLHFSFIYDRNLNKVSDALKWIANCKAVLEEIVQGLTRHPAEPTLSDYPLLPLDYENLRTLVNVALPRLGIRDPCSCIEDIYPCTPVQDGILISQLRDPNAYIFHAVYSVAHKGSHTALDPGRLARAWQKVVSRHPVLRTVFVESFHSDGVFAQAVLKQPDCGAVIIRSRDGEAMARLSESASMTRGDQGQEERPQLPHRLTICATDSGGLLMKLEINHAALDGGSLPIILDELAAAYAGTLDSSPGPLYSNYIRYIRSTPTTKAVEYWVDHLRGLKPCHFPKLNADTAVTKRLGSTRLQFDRYHELRRLPERTHVTLANIMNVAWALVLRKYTGVDDICFGFLTAGRDIPVDNIDRIVGTLINMLCCRIGISKSQTLADIFRAAQGHYLQSIPFQQCSLAQVQHELGMAGKPLYNTSISTQNHSDKEDAQCENTISFTLEEGHDPSEYAITVNVDVSEGSEGVVFRYWSDHINDNQAQEVAQAMAQVLNAFLDHPALSVEEFDHYMAAKSHSGRARKHSDSRRHHRLSGVASSESSIDAITWWSPQSDTPETPIQNNPKKMLHALWTTLLGLPSDHPIDGQDSFFDLGGDSIMAMKLVGEARDQGLTLSVADVFRYPRFDDMAASIYTSTYPPDRGIVGQAAKHILYERFSLLAASNVDAFLQTNIVPQVGVFRGGLADVLPATDFQSLAVTGALLKSRWMLNYFYLDGEGLLDVGQLRRACFRLVQSFDILRTVFVPSGSRLLQVVLRTLRPVFNVVELEDESIESFTKGLQTKGEHETPSLGEPFVGFTVVRDRHSSRHRILIRISHAQYDGVCLPKILDALQAAYRGAAVPCPPSFANYLRASAGTLTSDHYQHWKALLEGSSMTEIVSREHPDHHKWASGPAVWLKKAVRLPPVESGNITTATIVKAAWAYVLAQLSANPDVVFGHTISGRNAAVEGIENMVGPCLNLVPVRVQFSGGTARHMLYQVQEQQVANMPHEVLGFREIIRRCTDWPAWTYFTSTVQHQNIDQTHRVRLGDTDYAIGWCASSTHGDLADVAILSQRQADTTDPHAYEIMMSFAEGGPVPRKLAQQALNMLCDAASLFAANPDTALPSALEFSSRARQIPLPSTAPSPSTPISAPQMNILPAAHQEAVTALVADHWREVLNLNSTTSTGSSTIDSETSFFSLGGDLTDLARLAYLLGNDNDSSTGSTTTTLPSPALRLEDLAEHHTLRGHVAVLVAAMPRLPRSIRLAAAAGYRDGSREGVRREGSEHGERVRKGRKGTMGTETGRSDGKQNKLAKAFRLVGNLKKISRKRVAVDVDGGNAPAAVGV</sequence>
<proteinExistence type="inferred from homology"/>
<dbReference type="FunFam" id="3.30.559.30:FF:000005">
    <property type="entry name" value="Nonribosomal peptide synthase Pes1"/>
    <property type="match status" value="2"/>
</dbReference>
<feature type="domain" description="Carrier" evidence="7">
    <location>
        <begin position="790"/>
        <end position="867"/>
    </location>
</feature>
<feature type="domain" description="Carrier" evidence="7">
    <location>
        <begin position="2369"/>
        <end position="2445"/>
    </location>
</feature>
<dbReference type="GO" id="GO:0019748">
    <property type="term" value="P:secondary metabolic process"/>
    <property type="evidence" value="ECO:0007669"/>
    <property type="project" value="UniProtKB-ARBA"/>
</dbReference>
<dbReference type="FunFam" id="3.30.300.30:FF:000015">
    <property type="entry name" value="Nonribosomal peptide synthase SidD"/>
    <property type="match status" value="5"/>
</dbReference>
<dbReference type="InterPro" id="IPR009081">
    <property type="entry name" value="PP-bd_ACP"/>
</dbReference>
<dbReference type="PANTHER" id="PTHR45398:SF1">
    <property type="entry name" value="ENZYME, PUTATIVE (JCVI)-RELATED"/>
    <property type="match status" value="1"/>
</dbReference>
<dbReference type="SUPFAM" id="SSF52777">
    <property type="entry name" value="CoA-dependent acyltransferases"/>
    <property type="match status" value="19"/>
</dbReference>
<dbReference type="InterPro" id="IPR023213">
    <property type="entry name" value="CAT-like_dom_sf"/>
</dbReference>
<dbReference type="SUPFAM" id="SSF56801">
    <property type="entry name" value="Acetyl-CoA synthetase-like"/>
    <property type="match status" value="5"/>
</dbReference>
<evidence type="ECO:0000256" key="3">
    <source>
        <dbReference type="ARBA" id="ARBA00022553"/>
    </source>
</evidence>
<dbReference type="CDD" id="cd19545">
    <property type="entry name" value="FUM14_C_NRPS-like"/>
    <property type="match status" value="2"/>
</dbReference>
<dbReference type="FunFam" id="3.30.559.10:FF:000016">
    <property type="entry name" value="Nonribosomal peptide synthase Pes1"/>
    <property type="match status" value="2"/>
</dbReference>
<dbReference type="PROSITE" id="PS00012">
    <property type="entry name" value="PHOSPHOPANTETHEINE"/>
    <property type="match status" value="3"/>
</dbReference>
<evidence type="ECO:0000256" key="6">
    <source>
        <dbReference type="SAM" id="MobiDB-lite"/>
    </source>
</evidence>
<dbReference type="EMBL" id="MU853352">
    <property type="protein sequence ID" value="KAK4110163.1"/>
    <property type="molecule type" value="Genomic_DNA"/>
</dbReference>
<evidence type="ECO:0000259" key="7">
    <source>
        <dbReference type="PROSITE" id="PS50075"/>
    </source>
</evidence>
<evidence type="ECO:0000256" key="4">
    <source>
        <dbReference type="ARBA" id="ARBA00022598"/>
    </source>
</evidence>
<comment type="caution">
    <text evidence="8">The sequence shown here is derived from an EMBL/GenBank/DDBJ whole genome shotgun (WGS) entry which is preliminary data.</text>
</comment>
<evidence type="ECO:0000313" key="9">
    <source>
        <dbReference type="Proteomes" id="UP001302812"/>
    </source>
</evidence>
<dbReference type="Pfam" id="PF00550">
    <property type="entry name" value="PP-binding"/>
    <property type="match status" value="6"/>
</dbReference>
<dbReference type="CDD" id="cd19534">
    <property type="entry name" value="E_NRPS"/>
    <property type="match status" value="3"/>
</dbReference>
<dbReference type="InterPro" id="IPR042099">
    <property type="entry name" value="ANL_N_sf"/>
</dbReference>
<feature type="region of interest" description="Disordered" evidence="6">
    <location>
        <begin position="7161"/>
        <end position="7183"/>
    </location>
</feature>
<dbReference type="Proteomes" id="UP001302812">
    <property type="component" value="Unassembled WGS sequence"/>
</dbReference>
<dbReference type="InterPro" id="IPR006162">
    <property type="entry name" value="Ppantetheine_attach_site"/>
</dbReference>
<organism evidence="8 9">
    <name type="scientific">Canariomyces notabilis</name>
    <dbReference type="NCBI Taxonomy" id="2074819"/>
    <lineage>
        <taxon>Eukaryota</taxon>
        <taxon>Fungi</taxon>
        <taxon>Dikarya</taxon>
        <taxon>Ascomycota</taxon>
        <taxon>Pezizomycotina</taxon>
        <taxon>Sordariomycetes</taxon>
        <taxon>Sordariomycetidae</taxon>
        <taxon>Sordariales</taxon>
        <taxon>Chaetomiaceae</taxon>
        <taxon>Canariomyces</taxon>
    </lineage>
</organism>
<feature type="domain" description="Carrier" evidence="7">
    <location>
        <begin position="7207"/>
        <end position="7281"/>
    </location>
</feature>
<dbReference type="InterPro" id="IPR020845">
    <property type="entry name" value="AMP-binding_CS"/>
</dbReference>
<keyword evidence="9" id="KW-1185">Reference proteome</keyword>
<dbReference type="Gene3D" id="3.30.300.30">
    <property type="match status" value="5"/>
</dbReference>
<dbReference type="Gene3D" id="3.40.50.12780">
    <property type="entry name" value="N-terminal domain of ligase-like"/>
    <property type="match status" value="4"/>
</dbReference>
<dbReference type="NCBIfam" id="TIGR01733">
    <property type="entry name" value="AA-adenyl-dom"/>
    <property type="match status" value="5"/>
</dbReference>
<dbReference type="FunFam" id="3.40.50.980:FF:000001">
    <property type="entry name" value="Non-ribosomal peptide synthetase"/>
    <property type="match status" value="2"/>
</dbReference>
<feature type="compositionally biased region" description="Basic residues" evidence="6">
    <location>
        <begin position="7162"/>
        <end position="7178"/>
    </location>
</feature>
<dbReference type="PROSITE" id="PS50075">
    <property type="entry name" value="CARRIER"/>
    <property type="match status" value="6"/>
</dbReference>
<reference evidence="8" key="2">
    <citation type="submission" date="2023-05" db="EMBL/GenBank/DDBJ databases">
        <authorList>
            <consortium name="Lawrence Berkeley National Laboratory"/>
            <person name="Steindorff A."/>
            <person name="Hensen N."/>
            <person name="Bonometti L."/>
            <person name="Westerberg I."/>
            <person name="Brannstrom I.O."/>
            <person name="Guillou S."/>
            <person name="Cros-Aarteil S."/>
            <person name="Calhoun S."/>
            <person name="Haridas S."/>
            <person name="Kuo A."/>
            <person name="Mondo S."/>
            <person name="Pangilinan J."/>
            <person name="Riley R."/>
            <person name="Labutti K."/>
            <person name="Andreopoulos B."/>
            <person name="Lipzen A."/>
            <person name="Chen C."/>
            <person name="Yanf M."/>
            <person name="Daum C."/>
            <person name="Ng V."/>
            <person name="Clum A."/>
            <person name="Ohm R."/>
            <person name="Martin F."/>
            <person name="Silar P."/>
            <person name="Natvig D."/>
            <person name="Lalanne C."/>
            <person name="Gautier V."/>
            <person name="Ament-Velasquez S.L."/>
            <person name="Kruys A."/>
            <person name="Hutchinson M.I."/>
            <person name="Powell A.J."/>
            <person name="Barry K."/>
            <person name="Miller A.N."/>
            <person name="Grigoriev I.V."/>
            <person name="Debuchy R."/>
            <person name="Gladieux P."/>
            <person name="Thoren M.H."/>
            <person name="Johannesson H."/>
        </authorList>
    </citation>
    <scope>NUCLEOTIDE SEQUENCE</scope>
    <source>
        <strain evidence="8">CBS 508.74</strain>
    </source>
</reference>
<evidence type="ECO:0000313" key="8">
    <source>
        <dbReference type="EMBL" id="KAK4110163.1"/>
    </source>
</evidence>
<dbReference type="Gene3D" id="1.10.1200.10">
    <property type="entry name" value="ACP-like"/>
    <property type="match status" value="6"/>
</dbReference>
<keyword evidence="4" id="KW-0436">Ligase</keyword>
<comment type="pathway">
    <text evidence="1">Secondary metabolite biosynthesis.</text>
</comment>
<dbReference type="Gene3D" id="2.30.38.10">
    <property type="entry name" value="Luciferase, Domain 3"/>
    <property type="match status" value="1"/>
</dbReference>
<dbReference type="GeneID" id="89937300"/>
<dbReference type="PANTHER" id="PTHR45398">
    <property type="match status" value="1"/>
</dbReference>
<dbReference type="GO" id="GO:0016874">
    <property type="term" value="F:ligase activity"/>
    <property type="evidence" value="ECO:0007669"/>
    <property type="project" value="UniProtKB-KW"/>
</dbReference>
<evidence type="ECO:0000256" key="5">
    <source>
        <dbReference type="ARBA" id="ARBA00029454"/>
    </source>
</evidence>
<dbReference type="FunFam" id="1.10.1200.10:FF:000005">
    <property type="entry name" value="Nonribosomal peptide synthetase 1"/>
    <property type="match status" value="2"/>
</dbReference>
<feature type="domain" description="Carrier" evidence="7">
    <location>
        <begin position="6177"/>
        <end position="6253"/>
    </location>
</feature>
<dbReference type="NCBIfam" id="NF003417">
    <property type="entry name" value="PRK04813.1"/>
    <property type="match status" value="5"/>
</dbReference>